<evidence type="ECO:0008006" key="3">
    <source>
        <dbReference type="Google" id="ProtNLM"/>
    </source>
</evidence>
<sequence>MRSSAKLPPVPAKRYFSLPEVCELAQIRPEQLAEWQSRNGSLRQGGNAFTRTDVMQIRQLHHGISDYFAQDYLDEEGRPVIAAPQMRQELQDLLYKIEKALAI</sequence>
<dbReference type="RefSeq" id="WP_238748450.1">
    <property type="nucleotide sequence ID" value="NZ_JAKOOW010000037.1"/>
</dbReference>
<name>A0ABS9NQ19_9NEIS</name>
<proteinExistence type="predicted"/>
<dbReference type="Proteomes" id="UP001298424">
    <property type="component" value="Unassembled WGS sequence"/>
</dbReference>
<keyword evidence="2" id="KW-1185">Reference proteome</keyword>
<reference evidence="1 2" key="1">
    <citation type="submission" date="2022-02" db="EMBL/GenBank/DDBJ databases">
        <title>Genome sequence data of Kingella unionensis sp. nov. strain CICC 24913 (CCUG 75125).</title>
        <authorList>
            <person name="Xiao M."/>
        </authorList>
    </citation>
    <scope>NUCLEOTIDE SEQUENCE [LARGE SCALE GENOMIC DNA]</scope>
    <source>
        <strain evidence="1 2">CICC 24913</strain>
    </source>
</reference>
<dbReference type="EMBL" id="JAKOOW010000037">
    <property type="protein sequence ID" value="MCG6504894.1"/>
    <property type="molecule type" value="Genomic_DNA"/>
</dbReference>
<protein>
    <recommendedName>
        <fullName evidence="3">HTH merR-type domain-containing protein</fullName>
    </recommendedName>
</protein>
<accession>A0ABS9NQ19</accession>
<gene>
    <name evidence="1" type="ORF">MB824_10345</name>
</gene>
<evidence type="ECO:0000313" key="1">
    <source>
        <dbReference type="EMBL" id="MCG6504894.1"/>
    </source>
</evidence>
<comment type="caution">
    <text evidence="1">The sequence shown here is derived from an EMBL/GenBank/DDBJ whole genome shotgun (WGS) entry which is preliminary data.</text>
</comment>
<organism evidence="1 2">
    <name type="scientific">Kingella pumchi</name>
    <dbReference type="NCBI Taxonomy" id="2779506"/>
    <lineage>
        <taxon>Bacteria</taxon>
        <taxon>Pseudomonadati</taxon>
        <taxon>Pseudomonadota</taxon>
        <taxon>Betaproteobacteria</taxon>
        <taxon>Neisseriales</taxon>
        <taxon>Neisseriaceae</taxon>
        <taxon>Kingella</taxon>
    </lineage>
</organism>
<evidence type="ECO:0000313" key="2">
    <source>
        <dbReference type="Proteomes" id="UP001298424"/>
    </source>
</evidence>